<reference evidence="3 4" key="1">
    <citation type="journal article" date="2011" name="J. Bacteriol.">
        <title>Genome sequence of Chthoniobacter flavus Ellin428, an aerobic heterotrophic soil bacterium.</title>
        <authorList>
            <person name="Kant R."/>
            <person name="van Passel M.W."/>
            <person name="Palva A."/>
            <person name="Lucas S."/>
            <person name="Lapidus A."/>
            <person name="Glavina Del Rio T."/>
            <person name="Dalin E."/>
            <person name="Tice H."/>
            <person name="Bruce D."/>
            <person name="Goodwin L."/>
            <person name="Pitluck S."/>
            <person name="Larimer F.W."/>
            <person name="Land M.L."/>
            <person name="Hauser L."/>
            <person name="Sangwan P."/>
            <person name="de Vos W.M."/>
            <person name="Janssen P.H."/>
            <person name="Smidt H."/>
        </authorList>
    </citation>
    <scope>NUCLEOTIDE SEQUENCE [LARGE SCALE GENOMIC DNA]</scope>
    <source>
        <strain evidence="3 4">Ellin428</strain>
    </source>
</reference>
<dbReference type="SUPFAM" id="SSF49879">
    <property type="entry name" value="SMAD/FHA domain"/>
    <property type="match status" value="1"/>
</dbReference>
<name>B4CU52_9BACT</name>
<dbReference type="SMART" id="SM00240">
    <property type="entry name" value="FHA"/>
    <property type="match status" value="1"/>
</dbReference>
<dbReference type="PANTHER" id="PTHR23308">
    <property type="entry name" value="NUCLEAR INHIBITOR OF PROTEIN PHOSPHATASE-1"/>
    <property type="match status" value="1"/>
</dbReference>
<dbReference type="Pfam" id="PF00498">
    <property type="entry name" value="FHA"/>
    <property type="match status" value="1"/>
</dbReference>
<dbReference type="EMBL" id="ABVL01000001">
    <property type="protein sequence ID" value="EDY22090.1"/>
    <property type="molecule type" value="Genomic_DNA"/>
</dbReference>
<dbReference type="InParanoid" id="B4CU52"/>
<feature type="domain" description="Guanylate cyclase" evidence="2">
    <location>
        <begin position="139"/>
        <end position="256"/>
    </location>
</feature>
<comment type="caution">
    <text evidence="3">The sequence shown here is derived from an EMBL/GenBank/DDBJ whole genome shotgun (WGS) entry which is preliminary data.</text>
</comment>
<keyword evidence="4" id="KW-1185">Reference proteome</keyword>
<dbReference type="CDD" id="cd07302">
    <property type="entry name" value="CHD"/>
    <property type="match status" value="1"/>
</dbReference>
<dbReference type="GO" id="GO:0004016">
    <property type="term" value="F:adenylate cyclase activity"/>
    <property type="evidence" value="ECO:0007669"/>
    <property type="project" value="UniProtKB-ARBA"/>
</dbReference>
<dbReference type="SUPFAM" id="SSF55073">
    <property type="entry name" value="Nucleotide cyclase"/>
    <property type="match status" value="1"/>
</dbReference>
<dbReference type="InterPro" id="IPR050923">
    <property type="entry name" value="Cell_Proc_Reg/RNA_Proc"/>
</dbReference>
<feature type="domain" description="FHA" evidence="1">
    <location>
        <begin position="31"/>
        <end position="81"/>
    </location>
</feature>
<dbReference type="PROSITE" id="PS50006">
    <property type="entry name" value="FHA_DOMAIN"/>
    <property type="match status" value="1"/>
</dbReference>
<evidence type="ECO:0000259" key="1">
    <source>
        <dbReference type="PROSITE" id="PS50006"/>
    </source>
</evidence>
<sequence length="313" mass="34503">MSVPSESNFIDSEGAWLDAGEGKCIPLTSKCNLGRGPENDVVIDSPKASRKHAIIHPQDEGQFWLVDLVSRNGTFRNDRRLVRPAQLRDGDRLIIGGQNFVFRQPSRAAAKGEITTVITSTTTTGSDATVLDLQTKNLWLLIADIQDFTALSVKMDVEELAVTMGRWLRECHRIVESALGRIPKYIGDGFLACWEDREGVAPAVVTALHALQQLRDNNAVRFRVAVHYGMITFGEQSAWGEPSMLGPEMNFIFRLEDLASKLGVPFCLSASAQTKLDGLIAIESVPGEHVLKGFEGAHRCYRVPDGAWLACRK</sequence>
<evidence type="ECO:0000313" key="4">
    <source>
        <dbReference type="Proteomes" id="UP000005824"/>
    </source>
</evidence>
<organism evidence="3 4">
    <name type="scientific">Chthoniobacter flavus Ellin428</name>
    <dbReference type="NCBI Taxonomy" id="497964"/>
    <lineage>
        <taxon>Bacteria</taxon>
        <taxon>Pseudomonadati</taxon>
        <taxon>Verrucomicrobiota</taxon>
        <taxon>Spartobacteria</taxon>
        <taxon>Chthoniobacterales</taxon>
        <taxon>Chthoniobacteraceae</taxon>
        <taxon>Chthoniobacter</taxon>
    </lineage>
</organism>
<dbReference type="Gene3D" id="2.60.200.20">
    <property type="match status" value="1"/>
</dbReference>
<proteinExistence type="predicted"/>
<dbReference type="GO" id="GO:0009190">
    <property type="term" value="P:cyclic nucleotide biosynthetic process"/>
    <property type="evidence" value="ECO:0007669"/>
    <property type="project" value="InterPro"/>
</dbReference>
<dbReference type="STRING" id="497964.CfE428DRAFT_0215"/>
<dbReference type="PROSITE" id="PS50125">
    <property type="entry name" value="GUANYLATE_CYCLASE_2"/>
    <property type="match status" value="1"/>
</dbReference>
<dbReference type="eggNOG" id="COG2114">
    <property type="taxonomic scope" value="Bacteria"/>
</dbReference>
<dbReference type="RefSeq" id="WP_006977542.1">
    <property type="nucleotide sequence ID" value="NZ_ABVL01000001.1"/>
</dbReference>
<dbReference type="CDD" id="cd00060">
    <property type="entry name" value="FHA"/>
    <property type="match status" value="1"/>
</dbReference>
<evidence type="ECO:0000313" key="3">
    <source>
        <dbReference type="EMBL" id="EDY22090.1"/>
    </source>
</evidence>
<dbReference type="Proteomes" id="UP000005824">
    <property type="component" value="Unassembled WGS sequence"/>
</dbReference>
<dbReference type="Gene3D" id="3.30.70.1230">
    <property type="entry name" value="Nucleotide cyclase"/>
    <property type="match status" value="1"/>
</dbReference>
<evidence type="ECO:0000259" key="2">
    <source>
        <dbReference type="PROSITE" id="PS50125"/>
    </source>
</evidence>
<dbReference type="AlphaFoldDB" id="B4CU52"/>
<accession>B4CU52</accession>
<dbReference type="InterPro" id="IPR001054">
    <property type="entry name" value="A/G_cyclase"/>
</dbReference>
<gene>
    <name evidence="3" type="ORF">CfE428DRAFT_0215</name>
</gene>
<dbReference type="InterPro" id="IPR000253">
    <property type="entry name" value="FHA_dom"/>
</dbReference>
<dbReference type="InterPro" id="IPR008984">
    <property type="entry name" value="SMAD_FHA_dom_sf"/>
</dbReference>
<dbReference type="InterPro" id="IPR029787">
    <property type="entry name" value="Nucleotide_cyclase"/>
</dbReference>
<protein>
    <submittedName>
        <fullName evidence="3">Putative adenylate/guanylate cyclase</fullName>
    </submittedName>
</protein>
<dbReference type="GO" id="GO:0035556">
    <property type="term" value="P:intracellular signal transduction"/>
    <property type="evidence" value="ECO:0007669"/>
    <property type="project" value="InterPro"/>
</dbReference>
<dbReference type="eggNOG" id="COG1716">
    <property type="taxonomic scope" value="Bacteria"/>
</dbReference>